<evidence type="ECO:0000313" key="14">
    <source>
        <dbReference type="Proteomes" id="UP001347796"/>
    </source>
</evidence>
<dbReference type="InterPro" id="IPR036291">
    <property type="entry name" value="NAD(P)-bd_dom_sf"/>
</dbReference>
<comment type="similarity">
    <text evidence="1">Belongs to the Gfo/Idh/MocA family.</text>
</comment>
<dbReference type="Gene3D" id="3.30.360.10">
    <property type="entry name" value="Dihydrodipicolinate Reductase, domain 2"/>
    <property type="match status" value="1"/>
</dbReference>
<evidence type="ECO:0000256" key="9">
    <source>
        <dbReference type="ARBA" id="ARBA00047423"/>
    </source>
</evidence>
<dbReference type="InterPro" id="IPR050984">
    <property type="entry name" value="Gfo/Idh/MocA_domain"/>
</dbReference>
<keyword evidence="14" id="KW-1185">Reference proteome</keyword>
<comment type="caution">
    <text evidence="13">The sequence shown here is derived from an EMBL/GenBank/DDBJ whole genome shotgun (WGS) entry which is preliminary data.</text>
</comment>
<dbReference type="AlphaFoldDB" id="A0AAN8PU68"/>
<gene>
    <name evidence="13" type="ORF">SNE40_006861</name>
</gene>
<comment type="catalytic activity">
    <reaction evidence="10">
        <text>D-xylose + NADP(+) = D-xylono-1,5-lactone + NADPH + H(+)</text>
        <dbReference type="Rhea" id="RHEA:22000"/>
        <dbReference type="ChEBI" id="CHEBI:15378"/>
        <dbReference type="ChEBI" id="CHEBI:15867"/>
        <dbReference type="ChEBI" id="CHEBI:53455"/>
        <dbReference type="ChEBI" id="CHEBI:57783"/>
        <dbReference type="ChEBI" id="CHEBI:58349"/>
        <dbReference type="EC" id="1.1.1.179"/>
    </reaction>
</comment>
<dbReference type="GO" id="GO:0047115">
    <property type="term" value="F:trans-1,2-dihydrobenzene-1,2-diol dehydrogenase activity"/>
    <property type="evidence" value="ECO:0007669"/>
    <property type="project" value="UniProtKB-EC"/>
</dbReference>
<evidence type="ECO:0000259" key="12">
    <source>
        <dbReference type="Pfam" id="PF22725"/>
    </source>
</evidence>
<evidence type="ECO:0000256" key="6">
    <source>
        <dbReference type="ARBA" id="ARBA00042926"/>
    </source>
</evidence>
<dbReference type="InterPro" id="IPR000683">
    <property type="entry name" value="Gfo/Idh/MocA-like_OxRdtase_N"/>
</dbReference>
<proteinExistence type="inferred from homology"/>
<evidence type="ECO:0000256" key="8">
    <source>
        <dbReference type="ARBA" id="ARBA00043025"/>
    </source>
</evidence>
<dbReference type="PANTHER" id="PTHR22604">
    <property type="entry name" value="OXIDOREDUCTASES"/>
    <property type="match status" value="1"/>
</dbReference>
<evidence type="ECO:0000256" key="10">
    <source>
        <dbReference type="ARBA" id="ARBA00049233"/>
    </source>
</evidence>
<evidence type="ECO:0000259" key="11">
    <source>
        <dbReference type="Pfam" id="PF01408"/>
    </source>
</evidence>
<dbReference type="Gene3D" id="3.40.50.720">
    <property type="entry name" value="NAD(P)-binding Rossmann-like Domain"/>
    <property type="match status" value="1"/>
</dbReference>
<dbReference type="EC" id="1.3.1.20" evidence="3"/>
<evidence type="ECO:0000256" key="2">
    <source>
        <dbReference type="ARBA" id="ARBA00023002"/>
    </source>
</evidence>
<evidence type="ECO:0000256" key="5">
    <source>
        <dbReference type="ARBA" id="ARBA00040603"/>
    </source>
</evidence>
<organism evidence="13 14">
    <name type="scientific">Patella caerulea</name>
    <name type="common">Rayed Mediterranean limpet</name>
    <dbReference type="NCBI Taxonomy" id="87958"/>
    <lineage>
        <taxon>Eukaryota</taxon>
        <taxon>Metazoa</taxon>
        <taxon>Spiralia</taxon>
        <taxon>Lophotrochozoa</taxon>
        <taxon>Mollusca</taxon>
        <taxon>Gastropoda</taxon>
        <taxon>Patellogastropoda</taxon>
        <taxon>Patelloidea</taxon>
        <taxon>Patellidae</taxon>
        <taxon>Patella</taxon>
    </lineage>
</organism>
<dbReference type="EMBL" id="JAZGQO010000006">
    <property type="protein sequence ID" value="KAK6184378.1"/>
    <property type="molecule type" value="Genomic_DNA"/>
</dbReference>
<dbReference type="Proteomes" id="UP001347796">
    <property type="component" value="Unassembled WGS sequence"/>
</dbReference>
<dbReference type="Pfam" id="PF01408">
    <property type="entry name" value="GFO_IDH_MocA"/>
    <property type="match status" value="1"/>
</dbReference>
<sequence>MATRWGICSAGKISNDFTACLASAPVTEHKVVAVAARNVDKAKEFADHFGIPTAYGSYEELAKNSDIEVVYIGAIHPSHKELCILFLNHGKHVVCEKPLTTTLKDTEEVLRLAEEKNLFLAEGFWTRYFPVYEEVRSQVAAGAIGELKAVHARMNHNNAHVLRMNTRELGGGGMLDLGCYPVQTANLFFKGRPEVIKATGTLMPGSDVDGSGTIVLKYPGNKTATLEYHTQIADANNSCTFMGTKGTIEVLSPFWCATNVKINGTEKNFPLIPVNYKLNYGNSNGFHYEANTVRQCLQKGLKESPVITHQDSRDIMYIMEEALKQIVATD</sequence>
<dbReference type="PANTHER" id="PTHR22604:SF105">
    <property type="entry name" value="TRANS-1,2-DIHYDROBENZENE-1,2-DIOL DEHYDROGENASE"/>
    <property type="match status" value="1"/>
</dbReference>
<evidence type="ECO:0000256" key="3">
    <source>
        <dbReference type="ARBA" id="ARBA00038853"/>
    </source>
</evidence>
<evidence type="ECO:0000313" key="13">
    <source>
        <dbReference type="EMBL" id="KAK6184378.1"/>
    </source>
</evidence>
<keyword evidence="2" id="KW-0560">Oxidoreductase</keyword>
<dbReference type="Pfam" id="PF22725">
    <property type="entry name" value="GFO_IDH_MocA_C3"/>
    <property type="match status" value="1"/>
</dbReference>
<evidence type="ECO:0000256" key="1">
    <source>
        <dbReference type="ARBA" id="ARBA00010928"/>
    </source>
</evidence>
<feature type="domain" description="GFO/IDH/MocA-like oxidoreductase" evidence="12">
    <location>
        <begin position="132"/>
        <end position="249"/>
    </location>
</feature>
<dbReference type="GO" id="GO:0047837">
    <property type="term" value="F:D-xylose 1-dehydrogenase (NADP+) activity"/>
    <property type="evidence" value="ECO:0007669"/>
    <property type="project" value="UniProtKB-EC"/>
</dbReference>
<dbReference type="InterPro" id="IPR055170">
    <property type="entry name" value="GFO_IDH_MocA-like_dom"/>
</dbReference>
<dbReference type="SUPFAM" id="SSF55347">
    <property type="entry name" value="Glyceraldehyde-3-phosphate dehydrogenase-like, C-terminal domain"/>
    <property type="match status" value="1"/>
</dbReference>
<reference evidence="13 14" key="1">
    <citation type="submission" date="2024-01" db="EMBL/GenBank/DDBJ databases">
        <title>The genome of the rayed Mediterranean limpet Patella caerulea (Linnaeus, 1758).</title>
        <authorList>
            <person name="Anh-Thu Weber A."/>
            <person name="Halstead-Nussloch G."/>
        </authorList>
    </citation>
    <scope>NUCLEOTIDE SEQUENCE [LARGE SCALE GENOMIC DNA]</scope>
    <source>
        <strain evidence="13">AATW-2023a</strain>
        <tissue evidence="13">Whole specimen</tissue>
    </source>
</reference>
<accession>A0AAN8PU68</accession>
<evidence type="ECO:0000256" key="4">
    <source>
        <dbReference type="ARBA" id="ARBA00038984"/>
    </source>
</evidence>
<dbReference type="EC" id="1.1.1.179" evidence="4"/>
<dbReference type="GO" id="GO:0000166">
    <property type="term" value="F:nucleotide binding"/>
    <property type="evidence" value="ECO:0007669"/>
    <property type="project" value="InterPro"/>
</dbReference>
<protein>
    <recommendedName>
        <fullName evidence="5">Trans-1,2-dihydrobenzene-1,2-diol dehydrogenase</fullName>
        <ecNumber evidence="4">1.1.1.179</ecNumber>
        <ecNumber evidence="3">1.3.1.20</ecNumber>
    </recommendedName>
    <alternativeName>
        <fullName evidence="8">D-xylose 1-dehydrogenase</fullName>
    </alternativeName>
    <alternativeName>
        <fullName evidence="7">D-xylose-NADP dehydrogenase</fullName>
    </alternativeName>
    <alternativeName>
        <fullName evidence="6">Dimeric dihydrodiol dehydrogenase</fullName>
    </alternativeName>
</protein>
<name>A0AAN8PU68_PATCE</name>
<dbReference type="SUPFAM" id="SSF51735">
    <property type="entry name" value="NAD(P)-binding Rossmann-fold domains"/>
    <property type="match status" value="1"/>
</dbReference>
<feature type="domain" description="Gfo/Idh/MocA-like oxidoreductase N-terminal" evidence="11">
    <location>
        <begin position="4"/>
        <end position="123"/>
    </location>
</feature>
<comment type="catalytic activity">
    <reaction evidence="9">
        <text>(1R,2R)-1,2-dihydrobenzene-1,2-diol + NADP(+) = catechol + NADPH + H(+)</text>
        <dbReference type="Rhea" id="RHEA:16729"/>
        <dbReference type="ChEBI" id="CHEBI:10702"/>
        <dbReference type="ChEBI" id="CHEBI:15378"/>
        <dbReference type="ChEBI" id="CHEBI:18135"/>
        <dbReference type="ChEBI" id="CHEBI:57783"/>
        <dbReference type="ChEBI" id="CHEBI:58349"/>
        <dbReference type="EC" id="1.3.1.20"/>
    </reaction>
</comment>
<evidence type="ECO:0000256" key="7">
    <source>
        <dbReference type="ARBA" id="ARBA00042988"/>
    </source>
</evidence>